<reference evidence="2 3" key="1">
    <citation type="submission" date="2019-01" db="EMBL/GenBank/DDBJ databases">
        <title>Sequencing of cultivated peanut Arachis hypogaea provides insights into genome evolution and oil improvement.</title>
        <authorList>
            <person name="Chen X."/>
        </authorList>
    </citation>
    <scope>NUCLEOTIDE SEQUENCE [LARGE SCALE GENOMIC DNA]</scope>
    <source>
        <strain evidence="3">cv. Fuhuasheng</strain>
        <tissue evidence="2">Leaves</tissue>
    </source>
</reference>
<dbReference type="InterPro" id="IPR024593">
    <property type="entry name" value="DUF3444"/>
</dbReference>
<evidence type="ECO:0000259" key="1">
    <source>
        <dbReference type="Pfam" id="PF11926"/>
    </source>
</evidence>
<sequence length="669" mass="77486">MQRRQSGASREHSHYGRANSLIRNVTSKEIIEDLNEKKVEALKEMWGASILMQSEEYIGARKKLLSAQKLYPELDNINLMLTICDILLLASIVRLSSDNEIHLDCILDLIYPSATYSDARCYLHDLVTLINGIKDEFPGSELALEIVKNALDMVSDKEKRFHDHHFRKKNDVVSWDEILNGESTESASTLEKDFPNLEIPFEHRSLEGSLIEYQECQQKQEFYNFEEERNAILFEPNQIWAIHYQHDEVKFNQCPYAKINVKSGDFLSVTWLKPVPFNDDERMLCNAGFPLACGVFCLDTNACDDHVRTKIFSYKCCWNIGLMNDQNQHQIEIYPKRGEIWAVYKDGVLDDWRCNPEELKRSKLGFIEMLSDYSICKGGDFVPLEKVNGFCSVFKRLTCGRKGPTLFHVPPQKLFLFSHKILSHRLIGGRDEALFELDQMALPNNLIFKDTNPSDVGEKSLSKCVFSTGQVWAIYCGKDMMPRQYALVNSVISNKHVCVTLLEHELGNFEKRLMGDRFIACGMFKPCDSKVMLNMSHFSHLVNYVNGATRPQQHYMIYPNKGEIWAVYKNWDRNWGNDDYEKCQFGIVEIISDFSKENGIRVAKLEEVHNCVTFFWRQKHEGFDLCFTVFEADMHRFSHQVIAYRVPGIEMYGIPEDSWHLEPQAIPNQ</sequence>
<dbReference type="PANTHER" id="PTHR47374">
    <property type="entry name" value="ENDOSOME ANTIGEN-LIKE PROTEIN, PUTATIVE (DUF3444)-RELATED"/>
    <property type="match status" value="1"/>
</dbReference>
<keyword evidence="3" id="KW-1185">Reference proteome</keyword>
<evidence type="ECO:0000313" key="2">
    <source>
        <dbReference type="EMBL" id="RYQ94165.1"/>
    </source>
</evidence>
<dbReference type="AlphaFoldDB" id="A0A444XXI0"/>
<name>A0A444XXI0_ARAHY</name>
<accession>A0A444XXI0</accession>
<feature type="domain" description="DUF3444" evidence="1">
    <location>
        <begin position="461"/>
        <end position="648"/>
    </location>
</feature>
<protein>
    <recommendedName>
        <fullName evidence="1">DUF3444 domain-containing protein</fullName>
    </recommendedName>
</protein>
<evidence type="ECO:0000313" key="3">
    <source>
        <dbReference type="Proteomes" id="UP000289738"/>
    </source>
</evidence>
<dbReference type="Proteomes" id="UP000289738">
    <property type="component" value="Chromosome B08"/>
</dbReference>
<organism evidence="2 3">
    <name type="scientific">Arachis hypogaea</name>
    <name type="common">Peanut</name>
    <dbReference type="NCBI Taxonomy" id="3818"/>
    <lineage>
        <taxon>Eukaryota</taxon>
        <taxon>Viridiplantae</taxon>
        <taxon>Streptophyta</taxon>
        <taxon>Embryophyta</taxon>
        <taxon>Tracheophyta</taxon>
        <taxon>Spermatophyta</taxon>
        <taxon>Magnoliopsida</taxon>
        <taxon>eudicotyledons</taxon>
        <taxon>Gunneridae</taxon>
        <taxon>Pentapetalae</taxon>
        <taxon>rosids</taxon>
        <taxon>fabids</taxon>
        <taxon>Fabales</taxon>
        <taxon>Fabaceae</taxon>
        <taxon>Papilionoideae</taxon>
        <taxon>50 kb inversion clade</taxon>
        <taxon>dalbergioids sensu lato</taxon>
        <taxon>Dalbergieae</taxon>
        <taxon>Pterocarpus clade</taxon>
        <taxon>Arachis</taxon>
    </lineage>
</organism>
<proteinExistence type="predicted"/>
<dbReference type="PANTHER" id="PTHR47374:SF2">
    <property type="entry name" value="OS01G0927400 PROTEIN"/>
    <property type="match status" value="1"/>
</dbReference>
<comment type="caution">
    <text evidence="2">The sequence shown here is derived from an EMBL/GenBank/DDBJ whole genome shotgun (WGS) entry which is preliminary data.</text>
</comment>
<dbReference type="STRING" id="3818.A0A444XXI0"/>
<feature type="domain" description="DUF3444" evidence="1">
    <location>
        <begin position="218"/>
        <end position="428"/>
    </location>
</feature>
<gene>
    <name evidence="2" type="ORF">Ahy_B08g089045</name>
</gene>
<dbReference type="Pfam" id="PF11926">
    <property type="entry name" value="DUF3444"/>
    <property type="match status" value="2"/>
</dbReference>
<dbReference type="EMBL" id="SDMP01000018">
    <property type="protein sequence ID" value="RYQ94165.1"/>
    <property type="molecule type" value="Genomic_DNA"/>
</dbReference>